<dbReference type="Proteomes" id="UP000284842">
    <property type="component" value="Unassembled WGS sequence"/>
</dbReference>
<organism evidence="3 4">
    <name type="scientific">Panaeolus cyanescens</name>
    <dbReference type="NCBI Taxonomy" id="181874"/>
    <lineage>
        <taxon>Eukaryota</taxon>
        <taxon>Fungi</taxon>
        <taxon>Dikarya</taxon>
        <taxon>Basidiomycota</taxon>
        <taxon>Agaricomycotina</taxon>
        <taxon>Agaricomycetes</taxon>
        <taxon>Agaricomycetidae</taxon>
        <taxon>Agaricales</taxon>
        <taxon>Agaricineae</taxon>
        <taxon>Galeropsidaceae</taxon>
        <taxon>Panaeolus</taxon>
    </lineage>
</organism>
<keyword evidence="4" id="KW-1185">Reference proteome</keyword>
<evidence type="ECO:0000256" key="1">
    <source>
        <dbReference type="SAM" id="MobiDB-lite"/>
    </source>
</evidence>
<protein>
    <recommendedName>
        <fullName evidence="2">Protein kinase domain-containing protein</fullName>
    </recommendedName>
</protein>
<evidence type="ECO:0000313" key="4">
    <source>
        <dbReference type="Proteomes" id="UP000284842"/>
    </source>
</evidence>
<feature type="region of interest" description="Disordered" evidence="1">
    <location>
        <begin position="78"/>
        <end position="98"/>
    </location>
</feature>
<feature type="compositionally biased region" description="Low complexity" evidence="1">
    <location>
        <begin position="224"/>
        <end position="233"/>
    </location>
</feature>
<dbReference type="SUPFAM" id="SSF56112">
    <property type="entry name" value="Protein kinase-like (PK-like)"/>
    <property type="match status" value="1"/>
</dbReference>
<dbReference type="GO" id="GO:0005524">
    <property type="term" value="F:ATP binding"/>
    <property type="evidence" value="ECO:0007669"/>
    <property type="project" value="InterPro"/>
</dbReference>
<dbReference type="PROSITE" id="PS50011">
    <property type="entry name" value="PROTEIN_KINASE_DOM"/>
    <property type="match status" value="1"/>
</dbReference>
<evidence type="ECO:0000313" key="3">
    <source>
        <dbReference type="EMBL" id="PPQ83635.1"/>
    </source>
</evidence>
<feature type="domain" description="Protein kinase" evidence="2">
    <location>
        <begin position="1"/>
        <end position="202"/>
    </location>
</feature>
<dbReference type="AlphaFoldDB" id="A0A409WYN8"/>
<evidence type="ECO:0000259" key="2">
    <source>
        <dbReference type="PROSITE" id="PS50011"/>
    </source>
</evidence>
<sequence length="262" mass="29505">MFLAGWVHRDISTGNILALNSSQGWIGKLADLEFAKEFPSRTKGSPDPKTGTLYFMPVEIALQMYCIAHPAKKSNKYGDNYDDEVSPPPPTSSPSPIQYNPQHDLESVWWVLLYIVTSCVYHPPSLTYAAKYFGYNETANRHHLIVSGNPVLFSTFMPELGAFAMRLPEVASTMYDLYTQRNGDQNAQKPDAYAGIHIHFYNTLATLPPQRPWRYIKVGVPVQQPSQPAPQAVDSPMRQPETPVMPDNDEEARPSKRLRADH</sequence>
<comment type="caution">
    <text evidence="3">The sequence shown here is derived from an EMBL/GenBank/DDBJ whole genome shotgun (WGS) entry which is preliminary data.</text>
</comment>
<proteinExistence type="predicted"/>
<dbReference type="OrthoDB" id="3271139at2759"/>
<dbReference type="EMBL" id="NHTK01005007">
    <property type="protein sequence ID" value="PPQ83635.1"/>
    <property type="molecule type" value="Genomic_DNA"/>
</dbReference>
<gene>
    <name evidence="3" type="ORF">CVT24_005369</name>
</gene>
<feature type="region of interest" description="Disordered" evidence="1">
    <location>
        <begin position="224"/>
        <end position="262"/>
    </location>
</feature>
<dbReference type="InterPro" id="IPR040976">
    <property type="entry name" value="Pkinase_fungal"/>
</dbReference>
<dbReference type="InParanoid" id="A0A409WYN8"/>
<dbReference type="Pfam" id="PF17667">
    <property type="entry name" value="Pkinase_fungal"/>
    <property type="match status" value="1"/>
</dbReference>
<feature type="compositionally biased region" description="Basic and acidic residues" evidence="1">
    <location>
        <begin position="251"/>
        <end position="262"/>
    </location>
</feature>
<reference evidence="3 4" key="1">
    <citation type="journal article" date="2018" name="Evol. Lett.">
        <title>Horizontal gene cluster transfer increased hallucinogenic mushroom diversity.</title>
        <authorList>
            <person name="Reynolds H.T."/>
            <person name="Vijayakumar V."/>
            <person name="Gluck-Thaler E."/>
            <person name="Korotkin H.B."/>
            <person name="Matheny P.B."/>
            <person name="Slot J.C."/>
        </authorList>
    </citation>
    <scope>NUCLEOTIDE SEQUENCE [LARGE SCALE GENOMIC DNA]</scope>
    <source>
        <strain evidence="3 4">2629</strain>
    </source>
</reference>
<name>A0A409WYN8_9AGAR</name>
<accession>A0A409WYN8</accession>
<dbReference type="GO" id="GO:0004672">
    <property type="term" value="F:protein kinase activity"/>
    <property type="evidence" value="ECO:0007669"/>
    <property type="project" value="InterPro"/>
</dbReference>
<dbReference type="InterPro" id="IPR000719">
    <property type="entry name" value="Prot_kinase_dom"/>
</dbReference>
<dbReference type="InterPro" id="IPR011009">
    <property type="entry name" value="Kinase-like_dom_sf"/>
</dbReference>
<dbReference type="Gene3D" id="1.10.510.10">
    <property type="entry name" value="Transferase(Phosphotransferase) domain 1"/>
    <property type="match status" value="1"/>
</dbReference>